<protein>
    <submittedName>
        <fullName evidence="3">Nucleoside hydrolase</fullName>
    </submittedName>
</protein>
<accession>A0A926JQT6</accession>
<organism evidence="3 4">
    <name type="scientific">Sinomicrobium weinanense</name>
    <dbReference type="NCBI Taxonomy" id="2842200"/>
    <lineage>
        <taxon>Bacteria</taxon>
        <taxon>Pseudomonadati</taxon>
        <taxon>Bacteroidota</taxon>
        <taxon>Flavobacteriia</taxon>
        <taxon>Flavobacteriales</taxon>
        <taxon>Flavobacteriaceae</taxon>
        <taxon>Sinomicrobium</taxon>
    </lineage>
</organism>
<dbReference type="RefSeq" id="WP_187964895.1">
    <property type="nucleotide sequence ID" value="NZ_JACVDC010000014.1"/>
</dbReference>
<dbReference type="InterPro" id="IPR036452">
    <property type="entry name" value="Ribo_hydro-like"/>
</dbReference>
<dbReference type="GO" id="GO:0016799">
    <property type="term" value="F:hydrolase activity, hydrolyzing N-glycosyl compounds"/>
    <property type="evidence" value="ECO:0007669"/>
    <property type="project" value="InterPro"/>
</dbReference>
<dbReference type="PANTHER" id="PTHR43264">
    <property type="match status" value="1"/>
</dbReference>
<reference evidence="3 4" key="1">
    <citation type="submission" date="2020-09" db="EMBL/GenBank/DDBJ databases">
        <title>Sinomicrobium weinanense sp. nov., a halophilic bacteria isolated from saline-alkali soil.</title>
        <authorList>
            <person name="Wu P."/>
            <person name="Ren H."/>
            <person name="Mei Y."/>
            <person name="Liang Y."/>
            <person name="Chen Z."/>
        </authorList>
    </citation>
    <scope>NUCLEOTIDE SEQUENCE [LARGE SCALE GENOMIC DNA]</scope>
    <source>
        <strain evidence="3 4">FJxs</strain>
    </source>
</reference>
<keyword evidence="3" id="KW-0378">Hydrolase</keyword>
<dbReference type="InterPro" id="IPR001910">
    <property type="entry name" value="Inosine/uridine_hydrolase_dom"/>
</dbReference>
<evidence type="ECO:0000313" key="3">
    <source>
        <dbReference type="EMBL" id="MBC9795748.1"/>
    </source>
</evidence>
<name>A0A926JQT6_9FLAO</name>
<evidence type="ECO:0000256" key="1">
    <source>
        <dbReference type="SAM" id="SignalP"/>
    </source>
</evidence>
<feature type="chain" id="PRO_5036794763" evidence="1">
    <location>
        <begin position="21"/>
        <end position="346"/>
    </location>
</feature>
<comment type="caution">
    <text evidence="3">The sequence shown here is derived from an EMBL/GenBank/DDBJ whole genome shotgun (WGS) entry which is preliminary data.</text>
</comment>
<dbReference type="SUPFAM" id="SSF53590">
    <property type="entry name" value="Nucleoside hydrolase"/>
    <property type="match status" value="1"/>
</dbReference>
<dbReference type="PANTHER" id="PTHR43264:SF1">
    <property type="entry name" value="INOSINE_URIDINE-PREFERRING NUCLEOSIDE HYDROLASE DOMAIN-CONTAINING PROTEIN"/>
    <property type="match status" value="1"/>
</dbReference>
<evidence type="ECO:0000259" key="2">
    <source>
        <dbReference type="Pfam" id="PF01156"/>
    </source>
</evidence>
<keyword evidence="4" id="KW-1185">Reference proteome</keyword>
<gene>
    <name evidence="3" type="ORF">IBL28_07210</name>
</gene>
<proteinExistence type="predicted"/>
<dbReference type="Pfam" id="PF01156">
    <property type="entry name" value="IU_nuc_hydro"/>
    <property type="match status" value="1"/>
</dbReference>
<dbReference type="AlphaFoldDB" id="A0A926JQT6"/>
<feature type="domain" description="Inosine/uridine-preferring nucleoside hydrolase" evidence="2">
    <location>
        <begin position="48"/>
        <end position="289"/>
    </location>
</feature>
<dbReference type="Gene3D" id="3.90.245.10">
    <property type="entry name" value="Ribonucleoside hydrolase-like"/>
    <property type="match status" value="1"/>
</dbReference>
<sequence>MRKIFSILLPFLLLSVIGWTCCSCQSNSKKAGNREEQNADTKPEAVPVIMDTDISGDYDDVGAMAMLHALADKGEVRILGTIASNQSPLVAPTIEVINTYYGRPDLPIGAPKISGTSRDSRNLRWPDTLVANFPHTIKSNDDVPGAVQVYRSLLRNQPDTSVTIVTVGYLTNMKNLLQSPPDSISDMNGMELVKKKVKKWVAMAGNFETGKEANVRKDREASHYAISHWPTPVIFSGFEIGKDVITGMELISSGEETPITIPYREGISKRSVDRKGRPSWDQTAVLAAARGFAPYYSALRGKFTASEDGISTWEDDPEGPHIRLVREMEVGALTREIEALMMHKPK</sequence>
<evidence type="ECO:0000313" key="4">
    <source>
        <dbReference type="Proteomes" id="UP000653730"/>
    </source>
</evidence>
<dbReference type="EMBL" id="JACVDC010000014">
    <property type="protein sequence ID" value="MBC9795748.1"/>
    <property type="molecule type" value="Genomic_DNA"/>
</dbReference>
<dbReference type="Proteomes" id="UP000653730">
    <property type="component" value="Unassembled WGS sequence"/>
</dbReference>
<feature type="signal peptide" evidence="1">
    <location>
        <begin position="1"/>
        <end position="20"/>
    </location>
</feature>
<keyword evidence="1" id="KW-0732">Signal</keyword>